<name>A0AA40K1X7_9PEZI</name>
<dbReference type="InterPro" id="IPR011008">
    <property type="entry name" value="Dimeric_a/b-barrel"/>
</dbReference>
<dbReference type="SUPFAM" id="SSF54909">
    <property type="entry name" value="Dimeric alpha+beta barrel"/>
    <property type="match status" value="1"/>
</dbReference>
<dbReference type="Pfam" id="PF13826">
    <property type="entry name" value="Monooxy_af470-like"/>
    <property type="match status" value="1"/>
</dbReference>
<dbReference type="InterPro" id="IPR025444">
    <property type="entry name" value="Monooxy_af470"/>
</dbReference>
<organism evidence="2 3">
    <name type="scientific">Schizothecium vesticola</name>
    <dbReference type="NCBI Taxonomy" id="314040"/>
    <lineage>
        <taxon>Eukaryota</taxon>
        <taxon>Fungi</taxon>
        <taxon>Dikarya</taxon>
        <taxon>Ascomycota</taxon>
        <taxon>Pezizomycotina</taxon>
        <taxon>Sordariomycetes</taxon>
        <taxon>Sordariomycetidae</taxon>
        <taxon>Sordariales</taxon>
        <taxon>Schizotheciaceae</taxon>
        <taxon>Schizothecium</taxon>
    </lineage>
</organism>
<protein>
    <recommendedName>
        <fullName evidence="4">Monooxygenase</fullName>
    </recommendedName>
</protein>
<dbReference type="AlphaFoldDB" id="A0AA40K1X7"/>
<sequence length="281" mass="30158">MEGSKGPRKEYARIFAPSEAMPPFAPIYGPVMLKNAFTLRSLLLIGALLQCLLTLVLPRYALLPPLLLLLHTITSTIHSTLTLPSRNPPALPLPYSPYTPLSTRSSPVFPPSPATTTAAPHLPPGLPATGLVTLHLCVRFSHPLGLLSPGARDIGAHFSACNDRLLAAASPFHCLGYSSWTGTTHAANNTLLSVYYFRSAADLHAFAHDATHRRAWEWYSESQGKGGATIGVYHETFATGEGGGWEAIGLNMEPTLLGAARVRGEGGSGRVRWWMRGGMQG</sequence>
<evidence type="ECO:0000256" key="1">
    <source>
        <dbReference type="SAM" id="Phobius"/>
    </source>
</evidence>
<reference evidence="2" key="1">
    <citation type="submission" date="2023-06" db="EMBL/GenBank/DDBJ databases">
        <title>Genome-scale phylogeny and comparative genomics of the fungal order Sordariales.</title>
        <authorList>
            <consortium name="Lawrence Berkeley National Laboratory"/>
            <person name="Hensen N."/>
            <person name="Bonometti L."/>
            <person name="Westerberg I."/>
            <person name="Brannstrom I.O."/>
            <person name="Guillou S."/>
            <person name="Cros-Aarteil S."/>
            <person name="Calhoun S."/>
            <person name="Haridas S."/>
            <person name="Kuo A."/>
            <person name="Mondo S."/>
            <person name="Pangilinan J."/>
            <person name="Riley R."/>
            <person name="LaButti K."/>
            <person name="Andreopoulos B."/>
            <person name="Lipzen A."/>
            <person name="Chen C."/>
            <person name="Yanf M."/>
            <person name="Daum C."/>
            <person name="Ng V."/>
            <person name="Clum A."/>
            <person name="Steindorff A."/>
            <person name="Ohm R."/>
            <person name="Martin F."/>
            <person name="Silar P."/>
            <person name="Natvig D."/>
            <person name="Lalanne C."/>
            <person name="Gautier V."/>
            <person name="Ament-velasquez S.L."/>
            <person name="Kruys A."/>
            <person name="Hutchinson M.I."/>
            <person name="Powell A.J."/>
            <person name="Barry K."/>
            <person name="Miller A.N."/>
            <person name="Grigoriev I.V."/>
            <person name="Debuchy R."/>
            <person name="Gladieux P."/>
            <person name="Thoren M.H."/>
            <person name="Johannesson H."/>
        </authorList>
    </citation>
    <scope>NUCLEOTIDE SEQUENCE</scope>
    <source>
        <strain evidence="2">SMH3187-1</strain>
    </source>
</reference>
<evidence type="ECO:0008006" key="4">
    <source>
        <dbReference type="Google" id="ProtNLM"/>
    </source>
</evidence>
<keyword evidence="3" id="KW-1185">Reference proteome</keyword>
<dbReference type="Proteomes" id="UP001172155">
    <property type="component" value="Unassembled WGS sequence"/>
</dbReference>
<keyword evidence="1" id="KW-0472">Membrane</keyword>
<gene>
    <name evidence="2" type="ORF">B0T18DRAFT_168095</name>
</gene>
<accession>A0AA40K1X7</accession>
<keyword evidence="1" id="KW-0812">Transmembrane</keyword>
<proteinExistence type="predicted"/>
<feature type="transmembrane region" description="Helical" evidence="1">
    <location>
        <begin position="42"/>
        <end position="62"/>
    </location>
</feature>
<dbReference type="EMBL" id="JAUKUD010000005">
    <property type="protein sequence ID" value="KAK0742652.1"/>
    <property type="molecule type" value="Genomic_DNA"/>
</dbReference>
<evidence type="ECO:0000313" key="2">
    <source>
        <dbReference type="EMBL" id="KAK0742652.1"/>
    </source>
</evidence>
<keyword evidence="1" id="KW-1133">Transmembrane helix</keyword>
<comment type="caution">
    <text evidence="2">The sequence shown here is derived from an EMBL/GenBank/DDBJ whole genome shotgun (WGS) entry which is preliminary data.</text>
</comment>
<evidence type="ECO:0000313" key="3">
    <source>
        <dbReference type="Proteomes" id="UP001172155"/>
    </source>
</evidence>